<sequence>MTESGPGTTDGAELATGSEGDTADHGTDMGQTGTKTGTGTGAETGAGTDLAVHLDGITKRFPGVTANDDVDLRVERGSVHALLGENGAGKTTLMNVLYGLYHPEEGRVVVDGRERAFDSPQDAIDAGIGMIHQHFMLVDSMTVAENIALGNEPTKWFGLAVDREQIIAEITELCDRYGFDVDPEATVEDLSVGVQQRVEILKALFRGADVLILDEPTAVLTPQEVEGLYDVLEELTAQGKTIIFITHKLEEATHAADAITILRDGESVGTVAPERTDREDLAERMVGREVLLEADSDPVATGDVVLSTQNVAVEDEWGVDVVSGIDLDVRAGEIVGIAGVDGNGQAELIEAITGLRTPDEGTVTYEGTDITDWSRRKRIDAGMSYIPEDRHKRGLVMPFDLVENSILGSQRDPEFAPDGRIDWTSVRDHTDDLIDTYDVRPPDANADASSFSGGNQQKFIVGREFERDPSLVIATHPTRGVDIGSTEFIHDRLLELRQEGVAIVLVSSKLDEVRALSDRLAVMYEGEFIDMNDPDAITEEELGLLMAGEQLDEGANSASSASPADIQGGESR</sequence>
<keyword evidence="4" id="KW-0677">Repeat</keyword>
<dbReference type="GO" id="GO:0005524">
    <property type="term" value="F:ATP binding"/>
    <property type="evidence" value="ECO:0007669"/>
    <property type="project" value="UniProtKB-KW"/>
</dbReference>
<comment type="caution">
    <text evidence="11">The sequence shown here is derived from an EMBL/GenBank/DDBJ whole genome shotgun (WGS) entry which is preliminary data.</text>
</comment>
<evidence type="ECO:0000256" key="8">
    <source>
        <dbReference type="ARBA" id="ARBA00023136"/>
    </source>
</evidence>
<evidence type="ECO:0000256" key="4">
    <source>
        <dbReference type="ARBA" id="ARBA00022737"/>
    </source>
</evidence>
<dbReference type="PANTHER" id="PTHR43790">
    <property type="entry name" value="CARBOHYDRATE TRANSPORT ATP-BINDING PROTEIN MG119-RELATED"/>
    <property type="match status" value="1"/>
</dbReference>
<gene>
    <name evidence="11" type="ORF">C481_07801</name>
</gene>
<evidence type="ECO:0000313" key="12">
    <source>
        <dbReference type="Proteomes" id="UP000011554"/>
    </source>
</evidence>
<evidence type="ECO:0000259" key="10">
    <source>
        <dbReference type="PROSITE" id="PS50893"/>
    </source>
</evidence>
<keyword evidence="12" id="KW-1185">Reference proteome</keyword>
<dbReference type="CDD" id="cd03216">
    <property type="entry name" value="ABC_Carb_Monos_I"/>
    <property type="match status" value="1"/>
</dbReference>
<accession>M0AYS3</accession>
<dbReference type="InterPro" id="IPR003593">
    <property type="entry name" value="AAA+_ATPase"/>
</dbReference>
<dbReference type="OrthoDB" id="18209at2157"/>
<dbReference type="SUPFAM" id="SSF52540">
    <property type="entry name" value="P-loop containing nucleoside triphosphate hydrolases"/>
    <property type="match status" value="2"/>
</dbReference>
<dbReference type="AlphaFoldDB" id="M0AYS3"/>
<keyword evidence="5" id="KW-0547">Nucleotide-binding</keyword>
<dbReference type="eggNOG" id="arCOG00186">
    <property type="taxonomic scope" value="Archaea"/>
</dbReference>
<evidence type="ECO:0000313" key="11">
    <source>
        <dbReference type="EMBL" id="ELZ02554.1"/>
    </source>
</evidence>
<dbReference type="Pfam" id="PF00005">
    <property type="entry name" value="ABC_tran"/>
    <property type="match status" value="2"/>
</dbReference>
<feature type="domain" description="ABC transporter" evidence="10">
    <location>
        <begin position="306"/>
        <end position="550"/>
    </location>
</feature>
<evidence type="ECO:0000256" key="2">
    <source>
        <dbReference type="ARBA" id="ARBA00022448"/>
    </source>
</evidence>
<dbReference type="PANTHER" id="PTHR43790:SF9">
    <property type="entry name" value="GALACTOFURANOSE TRANSPORTER ATP-BINDING PROTEIN YTFR"/>
    <property type="match status" value="1"/>
</dbReference>
<comment type="subcellular location">
    <subcellularLocation>
        <location evidence="1">Cell membrane</location>
        <topology evidence="1">Peripheral membrane protein</topology>
    </subcellularLocation>
</comment>
<dbReference type="GO" id="GO:0005886">
    <property type="term" value="C:plasma membrane"/>
    <property type="evidence" value="ECO:0007669"/>
    <property type="project" value="UniProtKB-SubCell"/>
</dbReference>
<dbReference type="PROSITE" id="PS00211">
    <property type="entry name" value="ABC_TRANSPORTER_1"/>
    <property type="match status" value="1"/>
</dbReference>
<dbReference type="PATRIC" id="fig|29540.5.peg.1587"/>
<dbReference type="STRING" id="29540.C481_07801"/>
<evidence type="ECO:0000256" key="6">
    <source>
        <dbReference type="ARBA" id="ARBA00022840"/>
    </source>
</evidence>
<reference evidence="11 12" key="1">
    <citation type="journal article" date="2014" name="PLoS Genet.">
        <title>Phylogenetically driven sequencing of extremely halophilic archaea reveals strategies for static and dynamic osmo-response.</title>
        <authorList>
            <person name="Becker E.A."/>
            <person name="Seitzer P.M."/>
            <person name="Tritt A."/>
            <person name="Larsen D."/>
            <person name="Krusor M."/>
            <person name="Yao A.I."/>
            <person name="Wu D."/>
            <person name="Madern D."/>
            <person name="Eisen J.A."/>
            <person name="Darling A.E."/>
            <person name="Facciotti M.T."/>
        </authorList>
    </citation>
    <scope>NUCLEOTIDE SEQUENCE [LARGE SCALE GENOMIC DNA]</scope>
    <source>
        <strain evidence="11 12">DSM 12278</strain>
    </source>
</reference>
<evidence type="ECO:0000256" key="7">
    <source>
        <dbReference type="ARBA" id="ARBA00022967"/>
    </source>
</evidence>
<name>M0AYS3_NATA1</name>
<dbReference type="InterPro" id="IPR050107">
    <property type="entry name" value="ABC_carbohydrate_import_ATPase"/>
</dbReference>
<keyword evidence="6" id="KW-0067">ATP-binding</keyword>
<dbReference type="EMBL" id="AOIO01000021">
    <property type="protein sequence ID" value="ELZ02554.1"/>
    <property type="molecule type" value="Genomic_DNA"/>
</dbReference>
<dbReference type="CDD" id="cd03215">
    <property type="entry name" value="ABC_Carb_Monos_II"/>
    <property type="match status" value="1"/>
</dbReference>
<dbReference type="SMART" id="SM00382">
    <property type="entry name" value="AAA"/>
    <property type="match status" value="1"/>
</dbReference>
<dbReference type="InterPro" id="IPR003439">
    <property type="entry name" value="ABC_transporter-like_ATP-bd"/>
</dbReference>
<evidence type="ECO:0000256" key="3">
    <source>
        <dbReference type="ARBA" id="ARBA00022475"/>
    </source>
</evidence>
<feature type="region of interest" description="Disordered" evidence="9">
    <location>
        <begin position="548"/>
        <end position="572"/>
    </location>
</feature>
<feature type="domain" description="ABC transporter" evidence="10">
    <location>
        <begin position="52"/>
        <end position="289"/>
    </location>
</feature>
<dbReference type="InterPro" id="IPR017871">
    <property type="entry name" value="ABC_transporter-like_CS"/>
</dbReference>
<evidence type="ECO:0000256" key="5">
    <source>
        <dbReference type="ARBA" id="ARBA00022741"/>
    </source>
</evidence>
<dbReference type="Gene3D" id="3.40.50.300">
    <property type="entry name" value="P-loop containing nucleotide triphosphate hydrolases"/>
    <property type="match status" value="2"/>
</dbReference>
<organism evidence="11 12">
    <name type="scientific">Natrialba asiatica (strain ATCC 700177 / DSM 12278 / JCM 9576 / FERM P-10747 / NBRC 102637 / 172P1)</name>
    <dbReference type="NCBI Taxonomy" id="29540"/>
    <lineage>
        <taxon>Archaea</taxon>
        <taxon>Methanobacteriati</taxon>
        <taxon>Methanobacteriota</taxon>
        <taxon>Stenosarchaea group</taxon>
        <taxon>Halobacteria</taxon>
        <taxon>Halobacteriales</taxon>
        <taxon>Natrialbaceae</taxon>
        <taxon>Natrialba</taxon>
    </lineage>
</organism>
<dbReference type="RefSeq" id="WP_006108587.1">
    <property type="nucleotide sequence ID" value="NZ_AOIO01000021.1"/>
</dbReference>
<dbReference type="InterPro" id="IPR027417">
    <property type="entry name" value="P-loop_NTPase"/>
</dbReference>
<proteinExistence type="predicted"/>
<evidence type="ECO:0000256" key="1">
    <source>
        <dbReference type="ARBA" id="ARBA00004202"/>
    </source>
</evidence>
<protein>
    <submittedName>
        <fullName evidence="11">Monosaccharide-transporting ATPase</fullName>
    </submittedName>
</protein>
<keyword evidence="3" id="KW-1003">Cell membrane</keyword>
<dbReference type="GO" id="GO:0016887">
    <property type="term" value="F:ATP hydrolysis activity"/>
    <property type="evidence" value="ECO:0007669"/>
    <property type="project" value="InterPro"/>
</dbReference>
<dbReference type="Proteomes" id="UP000011554">
    <property type="component" value="Unassembled WGS sequence"/>
</dbReference>
<keyword evidence="8" id="KW-0472">Membrane</keyword>
<evidence type="ECO:0000256" key="9">
    <source>
        <dbReference type="SAM" id="MobiDB-lite"/>
    </source>
</evidence>
<feature type="region of interest" description="Disordered" evidence="9">
    <location>
        <begin position="1"/>
        <end position="46"/>
    </location>
</feature>
<keyword evidence="2" id="KW-0813">Transport</keyword>
<dbReference type="PROSITE" id="PS50893">
    <property type="entry name" value="ABC_TRANSPORTER_2"/>
    <property type="match status" value="2"/>
</dbReference>
<keyword evidence="7" id="KW-1278">Translocase</keyword>
<dbReference type="FunFam" id="3.40.50.300:FF:000127">
    <property type="entry name" value="Ribose import ATP-binding protein RbsA"/>
    <property type="match status" value="1"/>
</dbReference>